<dbReference type="EMBL" id="BMYS01000001">
    <property type="protein sequence ID" value="GGW75651.1"/>
    <property type="molecule type" value="Genomic_DNA"/>
</dbReference>
<dbReference type="Proteomes" id="UP000608345">
    <property type="component" value="Unassembled WGS sequence"/>
</dbReference>
<dbReference type="RefSeq" id="WP_189383511.1">
    <property type="nucleotide sequence ID" value="NZ_BMYS01000001.1"/>
</dbReference>
<dbReference type="PANTHER" id="PTHR33408">
    <property type="entry name" value="TRANSPOSASE"/>
    <property type="match status" value="1"/>
</dbReference>
<gene>
    <name evidence="3" type="ORF">GCM10011450_01320</name>
</gene>
<keyword evidence="4" id="KW-1185">Reference proteome</keyword>
<feature type="domain" description="Transposase InsH N-terminal" evidence="2">
    <location>
        <begin position="71"/>
        <end position="145"/>
    </location>
</feature>
<dbReference type="AlphaFoldDB" id="A0A918MU99"/>
<feature type="compositionally biased region" description="Basic and acidic residues" evidence="1">
    <location>
        <begin position="220"/>
        <end position="231"/>
    </location>
</feature>
<organism evidence="3 4">
    <name type="scientific">Advenella faeciporci</name>
    <dbReference type="NCBI Taxonomy" id="797535"/>
    <lineage>
        <taxon>Bacteria</taxon>
        <taxon>Pseudomonadati</taxon>
        <taxon>Pseudomonadota</taxon>
        <taxon>Betaproteobacteria</taxon>
        <taxon>Burkholderiales</taxon>
        <taxon>Alcaligenaceae</taxon>
    </lineage>
</organism>
<protein>
    <recommendedName>
        <fullName evidence="2">Transposase InsH N-terminal domain-containing protein</fullName>
    </recommendedName>
</protein>
<name>A0A918MU99_9BURK</name>
<dbReference type="PANTHER" id="PTHR33408:SF4">
    <property type="entry name" value="TRANSPOSASE DDE DOMAIN-CONTAINING PROTEIN"/>
    <property type="match status" value="1"/>
</dbReference>
<feature type="region of interest" description="Disordered" evidence="1">
    <location>
        <begin position="207"/>
        <end position="231"/>
    </location>
</feature>
<feature type="compositionally biased region" description="Low complexity" evidence="1">
    <location>
        <begin position="207"/>
        <end position="219"/>
    </location>
</feature>
<comment type="caution">
    <text evidence="3">The sequence shown here is derived from an EMBL/GenBank/DDBJ whole genome shotgun (WGS) entry which is preliminary data.</text>
</comment>
<sequence>MSTTRKVPQLDNQQFDLFTGAPSASEPILSRPALPGARRFVSGNPSQMFVGTVRLEQYLRDSGELTPLTVAKLLDEQDWELFEQRYALTGRAPYAPRCMMGLILYGIMQGVHSLRALERLARLDVGCMWVCGGIAPDHANIGRFITLHEASLTHDFFESLTRSVLQACRSSSQRVAGDGTVIEAACSHYKLLKEEAVKSQAKAAREALAQAPADPNAQQAEREARECSMMR</sequence>
<dbReference type="Pfam" id="PF05598">
    <property type="entry name" value="DUF772"/>
    <property type="match status" value="1"/>
</dbReference>
<dbReference type="InterPro" id="IPR008490">
    <property type="entry name" value="Transposase_InsH_N"/>
</dbReference>
<evidence type="ECO:0000259" key="2">
    <source>
        <dbReference type="Pfam" id="PF05598"/>
    </source>
</evidence>
<evidence type="ECO:0000313" key="3">
    <source>
        <dbReference type="EMBL" id="GGW75651.1"/>
    </source>
</evidence>
<accession>A0A918MU99</accession>
<reference evidence="3" key="1">
    <citation type="journal article" date="2014" name="Int. J. Syst. Evol. Microbiol.">
        <title>Complete genome sequence of Corynebacterium casei LMG S-19264T (=DSM 44701T), isolated from a smear-ripened cheese.</title>
        <authorList>
            <consortium name="US DOE Joint Genome Institute (JGI-PGF)"/>
            <person name="Walter F."/>
            <person name="Albersmeier A."/>
            <person name="Kalinowski J."/>
            <person name="Ruckert C."/>
        </authorList>
    </citation>
    <scope>NUCLEOTIDE SEQUENCE</scope>
    <source>
        <strain evidence="3">KCTC 23732</strain>
    </source>
</reference>
<reference evidence="3" key="2">
    <citation type="submission" date="2020-09" db="EMBL/GenBank/DDBJ databases">
        <authorList>
            <person name="Sun Q."/>
            <person name="Kim S."/>
        </authorList>
    </citation>
    <scope>NUCLEOTIDE SEQUENCE</scope>
    <source>
        <strain evidence="3">KCTC 23732</strain>
    </source>
</reference>
<evidence type="ECO:0000256" key="1">
    <source>
        <dbReference type="SAM" id="MobiDB-lite"/>
    </source>
</evidence>
<proteinExistence type="predicted"/>
<evidence type="ECO:0000313" key="4">
    <source>
        <dbReference type="Proteomes" id="UP000608345"/>
    </source>
</evidence>